<dbReference type="GO" id="GO:0005886">
    <property type="term" value="C:plasma membrane"/>
    <property type="evidence" value="ECO:0007669"/>
    <property type="project" value="UniProtKB-SubCell"/>
</dbReference>
<dbReference type="PANTHER" id="PTHR30413">
    <property type="entry name" value="INNER MEMBRANE TRANSPORT PERMEASE"/>
    <property type="match status" value="1"/>
</dbReference>
<comment type="similarity">
    <text evidence="2">Belongs to the ABC-2 integral membrane protein family.</text>
</comment>
<dbReference type="RefSeq" id="WP_167701105.1">
    <property type="nucleotide sequence ID" value="NZ_CP118176.1"/>
</dbReference>
<feature type="transmembrane region" description="Helical" evidence="4">
    <location>
        <begin position="165"/>
        <end position="186"/>
    </location>
</feature>
<feature type="transmembrane region" description="Helical" evidence="4">
    <location>
        <begin position="53"/>
        <end position="72"/>
    </location>
</feature>
<comment type="caution">
    <text evidence="5">The sequence shown here is derived from an EMBL/GenBank/DDBJ whole genome shotgun (WGS) entry which is preliminary data.</text>
</comment>
<dbReference type="EMBL" id="JAATLJ010000003">
    <property type="protein sequence ID" value="NIZ41484.1"/>
    <property type="molecule type" value="Genomic_DNA"/>
</dbReference>
<comment type="subcellular location">
    <subcellularLocation>
        <location evidence="1">Cell inner membrane</location>
        <topology evidence="1">Multi-pass membrane protein</topology>
    </subcellularLocation>
</comment>
<evidence type="ECO:0000256" key="2">
    <source>
        <dbReference type="ARBA" id="ARBA00007783"/>
    </source>
</evidence>
<sequence length="284" mass="32778">MKQKFTTTYYSQQRQTMKFYQVYWTMIQSIWKSRWFVWMLFARDYFLANKRSFLGMGWLFLAPALSSVSWIAMNLLGVLNPGELSVPFPVFVLIGTSFWTLFNNTYMNNLALFDPAGAMLGSVNFPRETLILVQTGKALANFLIASTLNMVILLLFGVYPTTQWIFLPLLILPLLMLGIALGLSLMVIKNAMPDLERVFGYLFPMLMFITPIVFLPTEKSEKFLFLITYNPLTYLIGVPRDIVLFGQTQGWDGFWISSIVVVVLFFAVLRAFYIAEELLIEKRY</sequence>
<feature type="transmembrane region" description="Helical" evidence="4">
    <location>
        <begin position="254"/>
        <end position="275"/>
    </location>
</feature>
<evidence type="ECO:0000256" key="3">
    <source>
        <dbReference type="ARBA" id="ARBA00022448"/>
    </source>
</evidence>
<feature type="transmembrane region" description="Helical" evidence="4">
    <location>
        <begin position="20"/>
        <end position="41"/>
    </location>
</feature>
<feature type="transmembrane region" description="Helical" evidence="4">
    <location>
        <begin position="138"/>
        <end position="159"/>
    </location>
</feature>
<accession>A0A968GEB8</accession>
<dbReference type="Proteomes" id="UP000711995">
    <property type="component" value="Unassembled WGS sequence"/>
</dbReference>
<evidence type="ECO:0000313" key="6">
    <source>
        <dbReference type="Proteomes" id="UP000711995"/>
    </source>
</evidence>
<dbReference type="PANTHER" id="PTHR30413:SF8">
    <property type="entry name" value="TRANSPORT PERMEASE PROTEIN"/>
    <property type="match status" value="1"/>
</dbReference>
<evidence type="ECO:0008006" key="7">
    <source>
        <dbReference type="Google" id="ProtNLM"/>
    </source>
</evidence>
<keyword evidence="4" id="KW-1133">Transmembrane helix</keyword>
<feature type="transmembrane region" description="Helical" evidence="4">
    <location>
        <begin position="84"/>
        <end position="102"/>
    </location>
</feature>
<organism evidence="5 6">
    <name type="scientific">Entomospira entomophila</name>
    <dbReference type="NCBI Taxonomy" id="2719988"/>
    <lineage>
        <taxon>Bacteria</taxon>
        <taxon>Pseudomonadati</taxon>
        <taxon>Spirochaetota</taxon>
        <taxon>Spirochaetia</taxon>
        <taxon>Spirochaetales</taxon>
        <taxon>Spirochaetaceae</taxon>
        <taxon>Entomospira</taxon>
    </lineage>
</organism>
<evidence type="ECO:0000256" key="1">
    <source>
        <dbReference type="ARBA" id="ARBA00004429"/>
    </source>
</evidence>
<keyword evidence="3" id="KW-0813">Transport</keyword>
<protein>
    <recommendedName>
        <fullName evidence="7">Transport permease protein</fullName>
    </recommendedName>
</protein>
<keyword evidence="4" id="KW-0812">Transmembrane</keyword>
<dbReference type="AlphaFoldDB" id="A0A968GEB8"/>
<dbReference type="GO" id="GO:0015920">
    <property type="term" value="P:lipopolysaccharide transport"/>
    <property type="evidence" value="ECO:0007669"/>
    <property type="project" value="TreeGrafter"/>
</dbReference>
<keyword evidence="4" id="KW-0472">Membrane</keyword>
<evidence type="ECO:0000313" key="5">
    <source>
        <dbReference type="EMBL" id="NIZ41484.1"/>
    </source>
</evidence>
<proteinExistence type="inferred from homology"/>
<evidence type="ECO:0000256" key="4">
    <source>
        <dbReference type="SAM" id="Phobius"/>
    </source>
</evidence>
<keyword evidence="6" id="KW-1185">Reference proteome</keyword>
<name>A0A968GEB8_9SPIO</name>
<gene>
    <name evidence="5" type="ORF">HCT14_08180</name>
</gene>
<reference evidence="5 6" key="1">
    <citation type="submission" date="2020-03" db="EMBL/GenBank/DDBJ databases">
        <title>Spirochaetal bacteria isolated from arthropods constitute a novel genus Entomospira genus novum within the order Spirochaetales.</title>
        <authorList>
            <person name="Grana-Miraglia L."/>
            <person name="Sikutova S."/>
            <person name="Fingerle V."/>
            <person name="Sing A."/>
            <person name="Castillo-Ramirez S."/>
            <person name="Margos G."/>
            <person name="Rudolf I."/>
        </authorList>
    </citation>
    <scope>NUCLEOTIDE SEQUENCE [LARGE SCALE GENOMIC DNA]</scope>
    <source>
        <strain evidence="5 6">BR193</strain>
    </source>
</reference>
<feature type="transmembrane region" description="Helical" evidence="4">
    <location>
        <begin position="198"/>
        <end position="216"/>
    </location>
</feature>